<organism evidence="6 7">
    <name type="scientific">Actinomadura spongiicola</name>
    <dbReference type="NCBI Taxonomy" id="2303421"/>
    <lineage>
        <taxon>Bacteria</taxon>
        <taxon>Bacillati</taxon>
        <taxon>Actinomycetota</taxon>
        <taxon>Actinomycetes</taxon>
        <taxon>Streptosporangiales</taxon>
        <taxon>Thermomonosporaceae</taxon>
        <taxon>Actinomadura</taxon>
    </lineage>
</organism>
<dbReference type="OrthoDB" id="186919at2"/>
<evidence type="ECO:0000313" key="7">
    <source>
        <dbReference type="Proteomes" id="UP000262882"/>
    </source>
</evidence>
<feature type="coiled-coil region" evidence="1">
    <location>
        <begin position="150"/>
        <end position="214"/>
    </location>
</feature>
<protein>
    <submittedName>
        <fullName evidence="6">DUF4349 domain-containing protein</fullName>
    </submittedName>
</protein>
<evidence type="ECO:0000256" key="2">
    <source>
        <dbReference type="SAM" id="MobiDB-lite"/>
    </source>
</evidence>
<evidence type="ECO:0000256" key="1">
    <source>
        <dbReference type="SAM" id="Coils"/>
    </source>
</evidence>
<dbReference type="Pfam" id="PF14257">
    <property type="entry name" value="DUF4349"/>
    <property type="match status" value="1"/>
</dbReference>
<evidence type="ECO:0000259" key="5">
    <source>
        <dbReference type="Pfam" id="PF14257"/>
    </source>
</evidence>
<feature type="signal peptide" evidence="4">
    <location>
        <begin position="1"/>
        <end position="24"/>
    </location>
</feature>
<keyword evidence="3" id="KW-0812">Transmembrane</keyword>
<evidence type="ECO:0000256" key="4">
    <source>
        <dbReference type="SAM" id="SignalP"/>
    </source>
</evidence>
<dbReference type="Proteomes" id="UP000262882">
    <property type="component" value="Unassembled WGS sequence"/>
</dbReference>
<dbReference type="EMBL" id="QVNQ01000008">
    <property type="protein sequence ID" value="RFS82795.1"/>
    <property type="molecule type" value="Genomic_DNA"/>
</dbReference>
<dbReference type="PROSITE" id="PS51257">
    <property type="entry name" value="PROKAR_LIPOPROTEIN"/>
    <property type="match status" value="1"/>
</dbReference>
<keyword evidence="3" id="KW-0472">Membrane</keyword>
<keyword evidence="7" id="KW-1185">Reference proteome</keyword>
<comment type="caution">
    <text evidence="6">The sequence shown here is derived from an EMBL/GenBank/DDBJ whole genome shotgun (WGS) entry which is preliminary data.</text>
</comment>
<accession>A0A372GBN6</accession>
<dbReference type="InterPro" id="IPR036259">
    <property type="entry name" value="MFS_trans_sf"/>
</dbReference>
<gene>
    <name evidence="6" type="ORF">D0T12_25535</name>
</gene>
<feature type="transmembrane region" description="Helical" evidence="3">
    <location>
        <begin position="254"/>
        <end position="282"/>
    </location>
</feature>
<name>A0A372GBN6_9ACTN</name>
<evidence type="ECO:0000256" key="3">
    <source>
        <dbReference type="SAM" id="Phobius"/>
    </source>
</evidence>
<evidence type="ECO:0000313" key="6">
    <source>
        <dbReference type="EMBL" id="RFS82795.1"/>
    </source>
</evidence>
<proteinExistence type="predicted"/>
<dbReference type="SUPFAM" id="SSF103473">
    <property type="entry name" value="MFS general substrate transporter"/>
    <property type="match status" value="1"/>
</dbReference>
<feature type="domain" description="DUF4349" evidence="5">
    <location>
        <begin position="73"/>
        <end position="277"/>
    </location>
</feature>
<dbReference type="AlphaFoldDB" id="A0A372GBN6"/>
<feature type="chain" id="PRO_5016730414" evidence="4">
    <location>
        <begin position="25"/>
        <end position="314"/>
    </location>
</feature>
<keyword evidence="3" id="KW-1133">Transmembrane helix</keyword>
<reference evidence="6 7" key="1">
    <citation type="submission" date="2018-08" db="EMBL/GenBank/DDBJ databases">
        <title>Actinomadura spongicola sp. nov., isolated from marine sponge Leucetta chagosensis.</title>
        <authorList>
            <person name="Li L."/>
            <person name="Lin H.W."/>
        </authorList>
    </citation>
    <scope>NUCLEOTIDE SEQUENCE [LARGE SCALE GENOMIC DNA]</scope>
    <source>
        <strain evidence="6 7">LHW52907</strain>
    </source>
</reference>
<sequence length="314" mass="33491">MRIVRNAAYALTVLALAGTLSACAGDDGGSNESKAVDHGGRAPAATSDGLRQEGAPAAPRTRKTPNAPLDNGREVVHTAGLRVRADDVEASAAKAKQLVTAVGGYVERESSSSDPARSEIALKIPAAQYTAVLNQLATQLGKKLSLTQEAEDVTGEVADVQARVRSAEATLVSFRKLLERANSVSEIINIENEIAEREADLEALQAREKTLSNRTAYATVTVTLVSEITPPAEDDERDGFVGALQDGWNAFTAFLGGIAVLVGWLLPFLVTAILLAVPAVVFRRRLRARFRTFTTRFRHTNPTEEAPQPPPPST</sequence>
<feature type="region of interest" description="Disordered" evidence="2">
    <location>
        <begin position="27"/>
        <end position="72"/>
    </location>
</feature>
<keyword evidence="4" id="KW-0732">Signal</keyword>
<dbReference type="RefSeq" id="WP_117402292.1">
    <property type="nucleotide sequence ID" value="NZ_QVNQ01000008.1"/>
</dbReference>
<dbReference type="InterPro" id="IPR025645">
    <property type="entry name" value="DUF4349"/>
</dbReference>
<keyword evidence="1" id="KW-0175">Coiled coil</keyword>